<sequence>MLADVYSHTSMVSDLNSSTTPKPSRAAFASNGSKKRYAAQVPRTLPNMASSTTNEVPNAHIILSHPLALKACSKSHAPTLIPPSLGLPSTLHGASQAIGRARRVSSRTFSASSAINAKANATPQLAFTRLMAALMLVAMCALAIAPIQATAIRPHTRAYIVHYPHGHLHNRQLYESDRILFADTNAARRSALPAATARALARTYSQTGAALAGVSSMPSEKQHNYQSSFRGKPHHSIAHNRRQQPPLLSPSPQSSSGGEKSDAAANSTDELSRRAPTTFQHPVLRSLTEDLGERFAFTVGKL</sequence>
<evidence type="ECO:0000313" key="4">
    <source>
        <dbReference type="Proteomes" id="UP000027361"/>
    </source>
</evidence>
<feature type="region of interest" description="Disordered" evidence="1">
    <location>
        <begin position="212"/>
        <end position="279"/>
    </location>
</feature>
<dbReference type="AlphaFoldDB" id="A0A066VSG5"/>
<dbReference type="RefSeq" id="XP_013242751.1">
    <property type="nucleotide sequence ID" value="XM_013387297.1"/>
</dbReference>
<evidence type="ECO:0000256" key="1">
    <source>
        <dbReference type="SAM" id="MobiDB-lite"/>
    </source>
</evidence>
<organism evidence="3 4">
    <name type="scientific">Tilletiaria anomala (strain ATCC 24038 / CBS 436.72 / UBC 951)</name>
    <dbReference type="NCBI Taxonomy" id="1037660"/>
    <lineage>
        <taxon>Eukaryota</taxon>
        <taxon>Fungi</taxon>
        <taxon>Dikarya</taxon>
        <taxon>Basidiomycota</taxon>
        <taxon>Ustilaginomycotina</taxon>
        <taxon>Exobasidiomycetes</taxon>
        <taxon>Georgefischeriales</taxon>
        <taxon>Tilletiariaceae</taxon>
        <taxon>Tilletiaria</taxon>
    </lineage>
</organism>
<feature type="compositionally biased region" description="Low complexity" evidence="1">
    <location>
        <begin position="243"/>
        <end position="256"/>
    </location>
</feature>
<evidence type="ECO:0000256" key="2">
    <source>
        <dbReference type="SAM" id="Phobius"/>
    </source>
</evidence>
<name>A0A066VSG5_TILAU</name>
<feature type="transmembrane region" description="Helical" evidence="2">
    <location>
        <begin position="126"/>
        <end position="147"/>
    </location>
</feature>
<reference evidence="3 4" key="1">
    <citation type="submission" date="2014-05" db="EMBL/GenBank/DDBJ databases">
        <title>Draft genome sequence of a rare smut relative, Tilletiaria anomala UBC 951.</title>
        <authorList>
            <consortium name="DOE Joint Genome Institute"/>
            <person name="Toome M."/>
            <person name="Kuo A."/>
            <person name="Henrissat B."/>
            <person name="Lipzen A."/>
            <person name="Tritt A."/>
            <person name="Yoshinaga Y."/>
            <person name="Zane M."/>
            <person name="Barry K."/>
            <person name="Grigoriev I.V."/>
            <person name="Spatafora J.W."/>
            <person name="Aimea M.C."/>
        </authorList>
    </citation>
    <scope>NUCLEOTIDE SEQUENCE [LARGE SCALE GENOMIC DNA]</scope>
    <source>
        <strain evidence="3 4">UBC 951</strain>
    </source>
</reference>
<keyword evidence="2" id="KW-0812">Transmembrane</keyword>
<feature type="compositionally biased region" description="Basic residues" evidence="1">
    <location>
        <begin position="231"/>
        <end position="242"/>
    </location>
</feature>
<accession>A0A066VSG5</accession>
<evidence type="ECO:0000313" key="3">
    <source>
        <dbReference type="EMBL" id="KDN44381.1"/>
    </source>
</evidence>
<dbReference type="InParanoid" id="A0A066VSG5"/>
<dbReference type="EMBL" id="JMSN01000052">
    <property type="protein sequence ID" value="KDN44381.1"/>
    <property type="molecule type" value="Genomic_DNA"/>
</dbReference>
<feature type="compositionally biased region" description="Polar residues" evidence="1">
    <location>
        <begin position="264"/>
        <end position="279"/>
    </location>
</feature>
<dbReference type="GeneID" id="25266057"/>
<keyword evidence="2" id="KW-0472">Membrane</keyword>
<feature type="region of interest" description="Disordered" evidence="1">
    <location>
        <begin position="1"/>
        <end position="35"/>
    </location>
</feature>
<gene>
    <name evidence="3" type="ORF">K437DRAFT_268806</name>
</gene>
<dbReference type="HOGENOM" id="CLU_921924_0_0_1"/>
<keyword evidence="2" id="KW-1133">Transmembrane helix</keyword>
<proteinExistence type="predicted"/>
<dbReference type="Proteomes" id="UP000027361">
    <property type="component" value="Unassembled WGS sequence"/>
</dbReference>
<keyword evidence="4" id="KW-1185">Reference proteome</keyword>
<protein>
    <submittedName>
        <fullName evidence="3">Uncharacterized protein</fullName>
    </submittedName>
</protein>
<comment type="caution">
    <text evidence="3">The sequence shown here is derived from an EMBL/GenBank/DDBJ whole genome shotgun (WGS) entry which is preliminary data.</text>
</comment>
<feature type="compositionally biased region" description="Polar residues" evidence="1">
    <location>
        <begin position="7"/>
        <end position="22"/>
    </location>
</feature>
<feature type="compositionally biased region" description="Polar residues" evidence="1">
    <location>
        <begin position="216"/>
        <end position="229"/>
    </location>
</feature>